<proteinExistence type="predicted"/>
<evidence type="ECO:0000313" key="3">
    <source>
        <dbReference type="EMBL" id="OAQ82307.1"/>
    </source>
</evidence>
<accession>A0A179GWG4</accession>
<feature type="chain" id="PRO_5008103065" evidence="2">
    <location>
        <begin position="17"/>
        <end position="497"/>
    </location>
</feature>
<feature type="signal peptide" evidence="2">
    <location>
        <begin position="1"/>
        <end position="16"/>
    </location>
</feature>
<reference evidence="3 4" key="1">
    <citation type="submission" date="2016-01" db="EMBL/GenBank/DDBJ databases">
        <title>Biosynthesis of antibiotic leucinostatins and their inhibition on Phytophthora in bio-control Purpureocillium lilacinum.</title>
        <authorList>
            <person name="Wang G."/>
            <person name="Liu Z."/>
            <person name="Lin R."/>
            <person name="Li E."/>
            <person name="Mao Z."/>
            <person name="Ling J."/>
            <person name="Yin W."/>
            <person name="Xie B."/>
        </authorList>
    </citation>
    <scope>NUCLEOTIDE SEQUENCE [LARGE SCALE GENOMIC DNA]</scope>
    <source>
        <strain evidence="3">PLBJ-1</strain>
    </source>
</reference>
<evidence type="ECO:0000313" key="4">
    <source>
        <dbReference type="Proteomes" id="UP000078240"/>
    </source>
</evidence>
<comment type="caution">
    <text evidence="3">The sequence shown here is derived from an EMBL/GenBank/DDBJ whole genome shotgun (WGS) entry which is preliminary data.</text>
</comment>
<dbReference type="EMBL" id="LSBH01000003">
    <property type="protein sequence ID" value="OAQ82307.1"/>
    <property type="molecule type" value="Genomic_DNA"/>
</dbReference>
<evidence type="ECO:0000256" key="1">
    <source>
        <dbReference type="SAM" id="MobiDB-lite"/>
    </source>
</evidence>
<evidence type="ECO:0000256" key="2">
    <source>
        <dbReference type="SAM" id="SignalP"/>
    </source>
</evidence>
<sequence>MVKIAAVALLAGAVAGAPAPQDAPAVPPKVDPIPAPPNIMGWLGVIGGTIGVVSWIHGLIEADYKKYRVGSTMRIGAGSGITKEQSMAGKAPQIEVYDNEGIWTGHHVNWKERDMRDGEATKELRVPHKRQGEYTIFNSRFDPLCVSFVSTKYHDRMATNSISYAVIGEFGKYCGARWYESQIQPYPGNPWKTACMWIGPSDSGHHTGFQVRWPGFYVGENTDLASRLKNNETIDPTELCDGITFGLRMEHHPSVLIFNNTNTGRIEYMSPGTPGHRTRPRSCIDYRDDRSQRDRDMDPNFHEQCFSRDKVTGRFYSESWFPGWVRTWIEKIWAKKCKVPEVGFCPILARPISGSVLDIQKPDFKDRPDEPKKPKGDMKPEEPEDLEEPSLVRRDDWMTQQLTLSNHESHSARRLCESDMSHGPDFAHDEERLFCEMGSKTLYPFCGGTDGDGPTTDCFDAETRTLVDTGRRYKRDAAPVAGYLEVRDWRTSKARYD</sequence>
<feature type="region of interest" description="Disordered" evidence="1">
    <location>
        <begin position="359"/>
        <end position="390"/>
    </location>
</feature>
<dbReference type="AlphaFoldDB" id="A0A179GWG4"/>
<keyword evidence="2" id="KW-0732">Signal</keyword>
<gene>
    <name evidence="3" type="ORF">VFPBJ_04891</name>
</gene>
<protein>
    <submittedName>
        <fullName evidence="3">Uncharacterized protein</fullName>
    </submittedName>
</protein>
<name>A0A179GWG4_PURLI</name>
<feature type="compositionally biased region" description="Basic and acidic residues" evidence="1">
    <location>
        <begin position="360"/>
        <end position="381"/>
    </location>
</feature>
<organism evidence="3 4">
    <name type="scientific">Purpureocillium lilacinum</name>
    <name type="common">Paecilomyces lilacinus</name>
    <dbReference type="NCBI Taxonomy" id="33203"/>
    <lineage>
        <taxon>Eukaryota</taxon>
        <taxon>Fungi</taxon>
        <taxon>Dikarya</taxon>
        <taxon>Ascomycota</taxon>
        <taxon>Pezizomycotina</taxon>
        <taxon>Sordariomycetes</taxon>
        <taxon>Hypocreomycetidae</taxon>
        <taxon>Hypocreales</taxon>
        <taxon>Ophiocordycipitaceae</taxon>
        <taxon>Purpureocillium</taxon>
    </lineage>
</organism>
<dbReference type="Proteomes" id="UP000078240">
    <property type="component" value="Unassembled WGS sequence"/>
</dbReference>